<dbReference type="EMBL" id="CP015899">
    <property type="protein sequence ID" value="WMF94366.1"/>
    <property type="molecule type" value="Genomic_DNA"/>
</dbReference>
<evidence type="ECO:0000256" key="2">
    <source>
        <dbReference type="ARBA" id="ARBA00022448"/>
    </source>
</evidence>
<dbReference type="InterPro" id="IPR020846">
    <property type="entry name" value="MFS_dom"/>
</dbReference>
<accession>A0AAF0P6W9</accession>
<keyword evidence="5 6" id="KW-0472">Membrane</keyword>
<dbReference type="SUPFAM" id="SSF103473">
    <property type="entry name" value="MFS general substrate transporter"/>
    <property type="match status" value="1"/>
</dbReference>
<feature type="transmembrane region" description="Helical" evidence="6">
    <location>
        <begin position="122"/>
        <end position="143"/>
    </location>
</feature>
<evidence type="ECO:0000259" key="7">
    <source>
        <dbReference type="PROSITE" id="PS50850"/>
    </source>
</evidence>
<evidence type="ECO:0000256" key="3">
    <source>
        <dbReference type="ARBA" id="ARBA00022692"/>
    </source>
</evidence>
<dbReference type="AlphaFoldDB" id="A0AAF0P6W9"/>
<feature type="domain" description="Major facilitator superfamily (MFS) profile" evidence="7">
    <location>
        <begin position="1"/>
        <end position="242"/>
    </location>
</feature>
<evidence type="ECO:0000313" key="9">
    <source>
        <dbReference type="Proteomes" id="UP000191806"/>
    </source>
</evidence>
<dbReference type="InterPro" id="IPR036259">
    <property type="entry name" value="MFS_trans_sf"/>
</dbReference>
<dbReference type="Proteomes" id="UP000191806">
    <property type="component" value="Chromosome"/>
</dbReference>
<keyword evidence="4 6" id="KW-1133">Transmembrane helix</keyword>
<keyword evidence="2" id="KW-0813">Transport</keyword>
<gene>
    <name evidence="8" type="ORF">LLJM1_03285</name>
</gene>
<feature type="transmembrane region" description="Helical" evidence="6">
    <location>
        <begin position="63"/>
        <end position="82"/>
    </location>
</feature>
<evidence type="ECO:0000313" key="8">
    <source>
        <dbReference type="EMBL" id="WMF94366.1"/>
    </source>
</evidence>
<reference evidence="8 9" key="1">
    <citation type="journal article" date="2017" name="BMC Genomics">
        <title>Comparative and functional genomics of the Lactococcus lactis taxon; insights into evolution and niche adaptation.</title>
        <authorList>
            <person name="Kelleher P."/>
            <person name="Bottacini F."/>
            <person name="Mahony J."/>
            <person name="Kilcawley K.N."/>
            <person name="van Sinderen D."/>
        </authorList>
    </citation>
    <scope>NUCLEOTIDE SEQUENCE [LARGE SCALE GENOMIC DNA]</scope>
    <source>
        <strain evidence="8 9">JM1</strain>
    </source>
</reference>
<feature type="transmembrane region" description="Helical" evidence="6">
    <location>
        <begin position="182"/>
        <end position="202"/>
    </location>
</feature>
<dbReference type="PANTHER" id="PTHR42718">
    <property type="entry name" value="MAJOR FACILITATOR SUPERFAMILY MULTIDRUG TRANSPORTER MFSC"/>
    <property type="match status" value="1"/>
</dbReference>
<dbReference type="Gene3D" id="1.20.1720.10">
    <property type="entry name" value="Multidrug resistance protein D"/>
    <property type="match status" value="1"/>
</dbReference>
<sequence length="242" mass="26174">MAIGILLVMMDTTIMNVTLPHIQTAFHQNLSNSQWVITAYTLAMATAIPFAGFLGDRFSDKRIFALAIIFFTIASLLAANAHSLQSLIIWRIAQGLTGGVVAPIGIGMSFKVIPMEKRGSMMGILGLPMLLAPTIGPALSGFLVKDFNWSTVFLINLPVGILALIFILLFLPNFPANKASKIDLKGALLSPFAFPILIYGVHIGADKGWSNPSAIAFMSVGLLMLLLFILVELRVENPLLHL</sequence>
<evidence type="ECO:0000256" key="6">
    <source>
        <dbReference type="SAM" id="Phobius"/>
    </source>
</evidence>
<evidence type="ECO:0000256" key="5">
    <source>
        <dbReference type="ARBA" id="ARBA00023136"/>
    </source>
</evidence>
<dbReference type="PROSITE" id="PS50850">
    <property type="entry name" value="MFS"/>
    <property type="match status" value="1"/>
</dbReference>
<dbReference type="Pfam" id="PF07690">
    <property type="entry name" value="MFS_1"/>
    <property type="match status" value="1"/>
</dbReference>
<evidence type="ECO:0000256" key="1">
    <source>
        <dbReference type="ARBA" id="ARBA00004651"/>
    </source>
</evidence>
<keyword evidence="3 6" id="KW-0812">Transmembrane</keyword>
<feature type="transmembrane region" description="Helical" evidence="6">
    <location>
        <begin position="88"/>
        <end position="110"/>
    </location>
</feature>
<feature type="transmembrane region" description="Helical" evidence="6">
    <location>
        <begin position="214"/>
        <end position="233"/>
    </location>
</feature>
<dbReference type="GO" id="GO:0005886">
    <property type="term" value="C:plasma membrane"/>
    <property type="evidence" value="ECO:0007669"/>
    <property type="project" value="UniProtKB-SubCell"/>
</dbReference>
<proteinExistence type="predicted"/>
<dbReference type="InterPro" id="IPR011701">
    <property type="entry name" value="MFS"/>
</dbReference>
<feature type="transmembrane region" description="Helical" evidence="6">
    <location>
        <begin position="35"/>
        <end position="54"/>
    </location>
</feature>
<protein>
    <submittedName>
        <fullName evidence="8">MFS transporter</fullName>
    </submittedName>
</protein>
<evidence type="ECO:0000256" key="4">
    <source>
        <dbReference type="ARBA" id="ARBA00022989"/>
    </source>
</evidence>
<feature type="transmembrane region" description="Helical" evidence="6">
    <location>
        <begin position="149"/>
        <end position="170"/>
    </location>
</feature>
<comment type="subcellular location">
    <subcellularLocation>
        <location evidence="1">Cell membrane</location>
        <topology evidence="1">Multi-pass membrane protein</topology>
    </subcellularLocation>
</comment>
<dbReference type="PANTHER" id="PTHR42718:SF9">
    <property type="entry name" value="MAJOR FACILITATOR SUPERFAMILY MULTIDRUG TRANSPORTER MFSC"/>
    <property type="match status" value="1"/>
</dbReference>
<organism evidence="8 9">
    <name type="scientific">Lactococcus lactis subsp. cremoris</name>
    <name type="common">Streptococcus cremoris</name>
    <dbReference type="NCBI Taxonomy" id="1359"/>
    <lineage>
        <taxon>Bacteria</taxon>
        <taxon>Bacillati</taxon>
        <taxon>Bacillota</taxon>
        <taxon>Bacilli</taxon>
        <taxon>Lactobacillales</taxon>
        <taxon>Streptococcaceae</taxon>
        <taxon>Lactococcus</taxon>
    </lineage>
</organism>
<name>A0AAF0P6W9_LACLC</name>
<dbReference type="GO" id="GO:0022857">
    <property type="term" value="F:transmembrane transporter activity"/>
    <property type="evidence" value="ECO:0007669"/>
    <property type="project" value="InterPro"/>
</dbReference>